<dbReference type="PROSITE" id="PS50005">
    <property type="entry name" value="TPR"/>
    <property type="match status" value="1"/>
</dbReference>
<evidence type="ECO:0000313" key="6">
    <source>
        <dbReference type="EMBL" id="RVU48611.1"/>
    </source>
</evidence>
<feature type="chain" id="PRO_5045502745" evidence="4">
    <location>
        <begin position="33"/>
        <end position="518"/>
    </location>
</feature>
<keyword evidence="4" id="KW-0732">Signal</keyword>
<keyword evidence="7" id="KW-1185">Reference proteome</keyword>
<gene>
    <name evidence="6" type="ORF">EA187_04045</name>
</gene>
<feature type="repeat" description="TPR" evidence="1">
    <location>
        <begin position="119"/>
        <end position="152"/>
    </location>
</feature>
<keyword evidence="3" id="KW-1133">Transmembrane helix</keyword>
<sequence>MNSVSIASRARRPLGALLFMLGFVALSAPAWAQEGEESGQGEQPAAEETALPAGPTPRLFMVPTDSVGGELTSIIPERVDDGTRARLKEQRGLELLPDYRQMQERLGGGRNASAAVAEAERLYTSGIGLLAAGDSQRAAETFQRALDMMNEHLSDLQNFDVYADTLANLSLAYFQTNFDLDARKLMQRYAQLRPGATLDPEKFPADLREVFDAEVDRVEKAGPGVLAVVGNVDGAQVYLDGELKGVTPTRIDGVGFGHHYLVVRGGGSVWSQEVRVRGRGTEQAVSVELGASREASASTDNDLPAFYLDLRETLRSGRFGTELSPYLVELTTRTGADFVAWVIMVRDGRDYAAAPFVYRARDGMVVQGENVSFNMEMSNQRVGVSRLAAEIATAVRTMPADRAVVDVDLAPAPVVAVEVPAVTEGTSEEGASTSGVREVREENEVARAPLPTPGPVVEDPEVIAPPAAMPSEGRSNTGRYLAYGGAAVLAGGAIAGTLFLILRSSASQPAAFEAEVEW</sequence>
<feature type="region of interest" description="Disordered" evidence="2">
    <location>
        <begin position="34"/>
        <end position="58"/>
    </location>
</feature>
<feature type="signal peptide" evidence="4">
    <location>
        <begin position="1"/>
        <end position="32"/>
    </location>
</feature>
<feature type="region of interest" description="Disordered" evidence="2">
    <location>
        <begin position="424"/>
        <end position="443"/>
    </location>
</feature>
<feature type="domain" description="PEGA" evidence="5">
    <location>
        <begin position="225"/>
        <end position="289"/>
    </location>
</feature>
<evidence type="ECO:0000313" key="7">
    <source>
        <dbReference type="Proteomes" id="UP000282926"/>
    </source>
</evidence>
<proteinExistence type="predicted"/>
<evidence type="ECO:0000256" key="2">
    <source>
        <dbReference type="SAM" id="MobiDB-lite"/>
    </source>
</evidence>
<evidence type="ECO:0000256" key="4">
    <source>
        <dbReference type="SAM" id="SignalP"/>
    </source>
</evidence>
<keyword evidence="3" id="KW-0472">Membrane</keyword>
<dbReference type="Proteomes" id="UP000282926">
    <property type="component" value="Unassembled WGS sequence"/>
</dbReference>
<protein>
    <submittedName>
        <fullName evidence="6">PEGA domain-containing protein</fullName>
    </submittedName>
</protein>
<dbReference type="Gene3D" id="1.25.40.10">
    <property type="entry name" value="Tetratricopeptide repeat domain"/>
    <property type="match status" value="1"/>
</dbReference>
<dbReference type="SUPFAM" id="SSF48452">
    <property type="entry name" value="TPR-like"/>
    <property type="match status" value="1"/>
</dbReference>
<keyword evidence="3" id="KW-0812">Transmembrane</keyword>
<dbReference type="EMBL" id="SADD01000001">
    <property type="protein sequence ID" value="RVU48611.1"/>
    <property type="molecule type" value="Genomic_DNA"/>
</dbReference>
<comment type="caution">
    <text evidence="6">The sequence shown here is derived from an EMBL/GenBank/DDBJ whole genome shotgun (WGS) entry which is preliminary data.</text>
</comment>
<evidence type="ECO:0000256" key="3">
    <source>
        <dbReference type="SAM" id="Phobius"/>
    </source>
</evidence>
<evidence type="ECO:0000256" key="1">
    <source>
        <dbReference type="PROSITE-ProRule" id="PRU00339"/>
    </source>
</evidence>
<reference evidence="6 7" key="1">
    <citation type="submission" date="2019-01" db="EMBL/GenBank/DDBJ databases">
        <title>Lujinxingia litoralis gen. nov., sp. nov. and Lujinxingia sediminis gen. nov., sp. nov., new members in the order Bradymonadales, isolated from coastal sediment.</title>
        <authorList>
            <person name="Li C.-M."/>
        </authorList>
    </citation>
    <scope>NUCLEOTIDE SEQUENCE [LARGE SCALE GENOMIC DNA]</scope>
    <source>
        <strain evidence="6 7">SEH01</strain>
    </source>
</reference>
<dbReference type="Pfam" id="PF08308">
    <property type="entry name" value="PEGA"/>
    <property type="match status" value="1"/>
</dbReference>
<dbReference type="InterPro" id="IPR019734">
    <property type="entry name" value="TPR_rpt"/>
</dbReference>
<feature type="transmembrane region" description="Helical" evidence="3">
    <location>
        <begin position="480"/>
        <end position="502"/>
    </location>
</feature>
<evidence type="ECO:0000259" key="5">
    <source>
        <dbReference type="Pfam" id="PF08308"/>
    </source>
</evidence>
<organism evidence="6 7">
    <name type="scientific">Lujinxingia sediminis</name>
    <dbReference type="NCBI Taxonomy" id="2480984"/>
    <lineage>
        <taxon>Bacteria</taxon>
        <taxon>Deltaproteobacteria</taxon>
        <taxon>Bradymonadales</taxon>
        <taxon>Lujinxingiaceae</taxon>
        <taxon>Lujinxingia</taxon>
    </lineage>
</organism>
<dbReference type="InterPro" id="IPR011990">
    <property type="entry name" value="TPR-like_helical_dom_sf"/>
</dbReference>
<keyword evidence="1" id="KW-0802">TPR repeat</keyword>
<dbReference type="InterPro" id="IPR013229">
    <property type="entry name" value="PEGA"/>
</dbReference>
<dbReference type="RefSeq" id="WP_127779259.1">
    <property type="nucleotide sequence ID" value="NZ_SADD01000001.1"/>
</dbReference>
<accession>A0ABY0CXJ6</accession>
<name>A0ABY0CXJ6_9DELT</name>